<dbReference type="InterPro" id="IPR036179">
    <property type="entry name" value="Ig-like_dom_sf"/>
</dbReference>
<evidence type="ECO:0000256" key="1">
    <source>
        <dbReference type="ARBA" id="ARBA00022737"/>
    </source>
</evidence>
<evidence type="ECO:0000259" key="4">
    <source>
        <dbReference type="PROSITE" id="PS50835"/>
    </source>
</evidence>
<keyword evidence="2" id="KW-1015">Disulfide bond</keyword>
<dbReference type="Gene3D" id="2.60.40.10">
    <property type="entry name" value="Immunoglobulins"/>
    <property type="match status" value="2"/>
</dbReference>
<accession>A0A8S1BUU5</accession>
<dbReference type="InterPro" id="IPR007110">
    <property type="entry name" value="Ig-like_dom"/>
</dbReference>
<keyword evidence="6" id="KW-1185">Reference proteome</keyword>
<protein>
    <recommendedName>
        <fullName evidence="4">Ig-like domain-containing protein</fullName>
    </recommendedName>
</protein>
<name>A0A8S1BUU5_ARCPL</name>
<evidence type="ECO:0000313" key="6">
    <source>
        <dbReference type="Proteomes" id="UP000494106"/>
    </source>
</evidence>
<dbReference type="InterPro" id="IPR051170">
    <property type="entry name" value="Neural/epithelial_adhesion"/>
</dbReference>
<comment type="caution">
    <text evidence="5">The sequence shown here is derived from an EMBL/GenBank/DDBJ whole genome shotgun (WGS) entry which is preliminary data.</text>
</comment>
<sequence length="160" mass="18173">MYRWLRNNVPLGDYSSELFYKIHNTQRKDAGAYQCIAKNDVGAIFSAKNNIVVAYTVISVESGRAAILPFPQIESEPPPSVIWQDENGSLRYDQKYAVTDKHELVILCTSHEDEKAYRVRAINTQLGKAENSPYIQLNVFGNDSREIPPEIIIKPEDTKI</sequence>
<dbReference type="InterPro" id="IPR013098">
    <property type="entry name" value="Ig_I-set"/>
</dbReference>
<evidence type="ECO:0000256" key="2">
    <source>
        <dbReference type="ARBA" id="ARBA00023157"/>
    </source>
</evidence>
<keyword evidence="1" id="KW-0677">Repeat</keyword>
<dbReference type="Pfam" id="PF07679">
    <property type="entry name" value="I-set"/>
    <property type="match status" value="1"/>
</dbReference>
<dbReference type="SUPFAM" id="SSF48726">
    <property type="entry name" value="Immunoglobulin"/>
    <property type="match status" value="2"/>
</dbReference>
<proteinExistence type="predicted"/>
<dbReference type="PANTHER" id="PTHR12231">
    <property type="entry name" value="CTX-RELATED TYPE I TRANSMEMBRANE PROTEIN"/>
    <property type="match status" value="1"/>
</dbReference>
<evidence type="ECO:0000256" key="3">
    <source>
        <dbReference type="ARBA" id="ARBA00023319"/>
    </source>
</evidence>
<feature type="domain" description="Ig-like" evidence="4">
    <location>
        <begin position="1"/>
        <end position="52"/>
    </location>
</feature>
<dbReference type="Proteomes" id="UP000494106">
    <property type="component" value="Unassembled WGS sequence"/>
</dbReference>
<dbReference type="InterPro" id="IPR013783">
    <property type="entry name" value="Ig-like_fold"/>
</dbReference>
<feature type="non-terminal residue" evidence="5">
    <location>
        <position position="1"/>
    </location>
</feature>
<dbReference type="AlphaFoldDB" id="A0A8S1BUU5"/>
<dbReference type="PANTHER" id="PTHR12231:SF253">
    <property type="entry name" value="DPR-INTERACTING PROTEIN ETA, ISOFORM B-RELATED"/>
    <property type="match status" value="1"/>
</dbReference>
<gene>
    <name evidence="5" type="ORF">APLA_LOCUS17574</name>
</gene>
<evidence type="ECO:0000313" key="5">
    <source>
        <dbReference type="EMBL" id="CAB3260897.1"/>
    </source>
</evidence>
<dbReference type="OrthoDB" id="8923679at2759"/>
<reference evidence="5 6" key="1">
    <citation type="submission" date="2020-04" db="EMBL/GenBank/DDBJ databases">
        <authorList>
            <person name="Wallbank WR R."/>
            <person name="Pardo Diaz C."/>
            <person name="Kozak K."/>
            <person name="Martin S."/>
            <person name="Jiggins C."/>
            <person name="Moest M."/>
            <person name="Warren A I."/>
            <person name="Byers J.R.P. K."/>
            <person name="Montejo-Kovacevich G."/>
            <person name="Yen C E."/>
        </authorList>
    </citation>
    <scope>NUCLEOTIDE SEQUENCE [LARGE SCALE GENOMIC DNA]</scope>
</reference>
<dbReference type="EMBL" id="CADEBC010000811">
    <property type="protein sequence ID" value="CAB3260897.1"/>
    <property type="molecule type" value="Genomic_DNA"/>
</dbReference>
<organism evidence="5 6">
    <name type="scientific">Arctia plantaginis</name>
    <name type="common">Wood tiger moth</name>
    <name type="synonym">Phalaena plantaginis</name>
    <dbReference type="NCBI Taxonomy" id="874455"/>
    <lineage>
        <taxon>Eukaryota</taxon>
        <taxon>Metazoa</taxon>
        <taxon>Ecdysozoa</taxon>
        <taxon>Arthropoda</taxon>
        <taxon>Hexapoda</taxon>
        <taxon>Insecta</taxon>
        <taxon>Pterygota</taxon>
        <taxon>Neoptera</taxon>
        <taxon>Endopterygota</taxon>
        <taxon>Lepidoptera</taxon>
        <taxon>Glossata</taxon>
        <taxon>Ditrysia</taxon>
        <taxon>Noctuoidea</taxon>
        <taxon>Erebidae</taxon>
        <taxon>Arctiinae</taxon>
        <taxon>Arctia</taxon>
    </lineage>
</organism>
<dbReference type="PROSITE" id="PS50835">
    <property type="entry name" value="IG_LIKE"/>
    <property type="match status" value="1"/>
</dbReference>
<keyword evidence="3" id="KW-0393">Immunoglobulin domain</keyword>